<keyword evidence="4" id="KW-1185">Reference proteome</keyword>
<dbReference type="OrthoDB" id="408714at2759"/>
<dbReference type="InterPro" id="IPR052514">
    <property type="entry name" value="SAM-dependent_MTase"/>
</dbReference>
<sequence length="721" mass="80853">MPWGINRTIRDVMYDQQCPLNLRRKFTESDRAALERERQRNANNGQLGIFDNMQDCFKGNGHMPGFLQNAGAGQFVVDIGLGFDAKETRTAVDHGFVAFSFEMLPGNIREVRKVVGDDPRFQFVTLQKQGEQWVVPDLPQPTAGTGFAYIINAAVSDEEMTVKFAESTGRTYIESIYSGRKDGISVPVLPLHKLLPNWLPHIDYLKIDTQGFELKVLRGCLGVLRERRCRYVTFEFSPWLMKRTKAGDPLELIRLLPSMGALCYTASAAREHLRPGAPWQVEDWLKTLDGGNFTGYGRPVLPRDPYGPWVDIFCYWPFSDTSGAEANSVVTWEINRTIRDVMDDQQCPIIVARKFSESDRAALERERQRNATSGQLGIFDDMQDCFKATSHIPGFLQNAGAGQFVVDIGLRFDAPETTAAVNNGFVVFSFTLRPTNIEALPKAVAGDPRFQFVTLQKQGEQWVVPDLPQPTAGAGFAYIINAGVSDEEMTAKFSDATAKSYIQSIYSGRKDGVSVPVLPLHKLLPNWLPHIDYLKIDTQGFELKVLRGCLGVLRERRCRYVTFEFSPWLMKRAMAGDPLELIQLLPSMGALCYTASAARGHLRPGAPWPVEDWLKTLDGGNFTGYGRPVHLNDQYGPFVNIFCYWPYSHFGDIPKPASVTSADLVGITVQPSVRSADLVNMTVRPGLVMPLSWQWQIPEQMIAIGFVAVLLIGLLRWLRKH</sequence>
<reference evidence="3" key="1">
    <citation type="submission" date="2021-02" db="EMBL/GenBank/DDBJ databases">
        <authorList>
            <person name="Dougan E. K."/>
            <person name="Rhodes N."/>
            <person name="Thang M."/>
            <person name="Chan C."/>
        </authorList>
    </citation>
    <scope>NUCLEOTIDE SEQUENCE</scope>
</reference>
<evidence type="ECO:0000313" key="4">
    <source>
        <dbReference type="Proteomes" id="UP000604046"/>
    </source>
</evidence>
<accession>A0A812RFL6</accession>
<dbReference type="AlphaFoldDB" id="A0A812RFL6"/>
<keyword evidence="1" id="KW-0812">Transmembrane</keyword>
<name>A0A812RFL6_9DINO</name>
<dbReference type="PANTHER" id="PTHR34203:SF15">
    <property type="entry name" value="SLL1173 PROTEIN"/>
    <property type="match status" value="1"/>
</dbReference>
<dbReference type="Pfam" id="PF05050">
    <property type="entry name" value="Methyltransf_21"/>
    <property type="match status" value="2"/>
</dbReference>
<keyword evidence="1" id="KW-0472">Membrane</keyword>
<dbReference type="InterPro" id="IPR006342">
    <property type="entry name" value="FkbM_mtfrase"/>
</dbReference>
<evidence type="ECO:0000259" key="2">
    <source>
        <dbReference type="Pfam" id="PF05050"/>
    </source>
</evidence>
<keyword evidence="1" id="KW-1133">Transmembrane helix</keyword>
<feature type="domain" description="Methyltransferase FkbM" evidence="2">
    <location>
        <begin position="479"/>
        <end position="589"/>
    </location>
</feature>
<feature type="transmembrane region" description="Helical" evidence="1">
    <location>
        <begin position="701"/>
        <end position="718"/>
    </location>
</feature>
<dbReference type="Proteomes" id="UP000604046">
    <property type="component" value="Unassembled WGS sequence"/>
</dbReference>
<dbReference type="PANTHER" id="PTHR34203">
    <property type="entry name" value="METHYLTRANSFERASE, FKBM FAMILY PROTEIN"/>
    <property type="match status" value="1"/>
</dbReference>
<dbReference type="InterPro" id="IPR029063">
    <property type="entry name" value="SAM-dependent_MTases_sf"/>
</dbReference>
<dbReference type="Gene3D" id="3.40.50.150">
    <property type="entry name" value="Vaccinia Virus protein VP39"/>
    <property type="match status" value="2"/>
</dbReference>
<proteinExistence type="predicted"/>
<comment type="caution">
    <text evidence="3">The sequence shown here is derived from an EMBL/GenBank/DDBJ whole genome shotgun (WGS) entry which is preliminary data.</text>
</comment>
<evidence type="ECO:0000313" key="3">
    <source>
        <dbReference type="EMBL" id="CAE7439483.1"/>
    </source>
</evidence>
<evidence type="ECO:0000256" key="1">
    <source>
        <dbReference type="SAM" id="Phobius"/>
    </source>
</evidence>
<gene>
    <name evidence="3" type="ORF">SNAT2548_LOCUS23878</name>
</gene>
<feature type="domain" description="Methyltransferase FkbM" evidence="2">
    <location>
        <begin position="171"/>
        <end position="260"/>
    </location>
</feature>
<dbReference type="EMBL" id="CAJNDS010002338">
    <property type="protein sequence ID" value="CAE7439483.1"/>
    <property type="molecule type" value="Genomic_DNA"/>
</dbReference>
<organism evidence="3 4">
    <name type="scientific">Symbiodinium natans</name>
    <dbReference type="NCBI Taxonomy" id="878477"/>
    <lineage>
        <taxon>Eukaryota</taxon>
        <taxon>Sar</taxon>
        <taxon>Alveolata</taxon>
        <taxon>Dinophyceae</taxon>
        <taxon>Suessiales</taxon>
        <taxon>Symbiodiniaceae</taxon>
        <taxon>Symbiodinium</taxon>
    </lineage>
</organism>
<dbReference type="SUPFAM" id="SSF53335">
    <property type="entry name" value="S-adenosyl-L-methionine-dependent methyltransferases"/>
    <property type="match status" value="2"/>
</dbReference>
<dbReference type="NCBIfam" id="TIGR01444">
    <property type="entry name" value="fkbM_fam"/>
    <property type="match status" value="2"/>
</dbReference>
<protein>
    <recommendedName>
        <fullName evidence="2">Methyltransferase FkbM domain-containing protein</fullName>
    </recommendedName>
</protein>